<gene>
    <name evidence="1" type="ORF">PMKS-003373</name>
</gene>
<dbReference type="EMBL" id="BDGI01000144">
    <property type="protein sequence ID" value="GAV29867.1"/>
    <property type="molecule type" value="Genomic_DNA"/>
</dbReference>
<dbReference type="NCBIfam" id="TIGR01456">
    <property type="entry name" value="CECR5"/>
    <property type="match status" value="1"/>
</dbReference>
<evidence type="ECO:0000313" key="1">
    <source>
        <dbReference type="EMBL" id="GAV29867.1"/>
    </source>
</evidence>
<dbReference type="GO" id="GO:0046474">
    <property type="term" value="P:glycerophospholipid biosynthetic process"/>
    <property type="evidence" value="ECO:0007669"/>
    <property type="project" value="TreeGrafter"/>
</dbReference>
<accession>A0A1Q2YJZ8</accession>
<proteinExistence type="predicted"/>
<dbReference type="InterPro" id="IPR006357">
    <property type="entry name" value="HAD-SF_hydro_IIA"/>
</dbReference>
<evidence type="ECO:0008006" key="3">
    <source>
        <dbReference type="Google" id="ProtNLM"/>
    </source>
</evidence>
<name>A0A1Q2YJZ8_9ASCO</name>
<dbReference type="OrthoDB" id="10251048at2759"/>
<dbReference type="InterPro" id="IPR023214">
    <property type="entry name" value="HAD_sf"/>
</dbReference>
<reference evidence="1 2" key="1">
    <citation type="submission" date="2016-08" db="EMBL/GenBank/DDBJ databases">
        <title>Whole genome shotgun sequence of Pichia membranifaciens KS47-1.</title>
        <authorList>
            <person name="Konishi M."/>
            <person name="Ishida M."/>
            <person name="Arakawa T."/>
            <person name="Kato Y."/>
            <person name="Horiuchi J."/>
        </authorList>
    </citation>
    <scope>NUCLEOTIDE SEQUENCE [LARGE SCALE GENOMIC DNA]</scope>
    <source>
        <strain evidence="1 2">KS47-1</strain>
    </source>
</reference>
<dbReference type="NCBIfam" id="TIGR01460">
    <property type="entry name" value="HAD-SF-IIA"/>
    <property type="match status" value="1"/>
</dbReference>
<dbReference type="PANTHER" id="PTHR14269:SF57">
    <property type="entry name" value="SUPERFAMILY HYDROLASE, PUTATIVE (AFU_ORTHOLOGUE AFUA_2G02580)-RELATED"/>
    <property type="match status" value="1"/>
</dbReference>
<organism evidence="1 2">
    <name type="scientific">Pichia membranifaciens</name>
    <dbReference type="NCBI Taxonomy" id="4926"/>
    <lineage>
        <taxon>Eukaryota</taxon>
        <taxon>Fungi</taxon>
        <taxon>Dikarya</taxon>
        <taxon>Ascomycota</taxon>
        <taxon>Saccharomycotina</taxon>
        <taxon>Pichiomycetes</taxon>
        <taxon>Pichiales</taxon>
        <taxon>Pichiaceae</taxon>
        <taxon>Pichia</taxon>
    </lineage>
</organism>
<dbReference type="Gene3D" id="3.40.50.1000">
    <property type="entry name" value="HAD superfamily/HAD-like"/>
    <property type="match status" value="2"/>
</dbReference>
<sequence>MTTSTTEIKPLSTPVEEVAQKIESPQDIGFVFDIDGVLLKGKKRIAEATEIITYLSKKKIPFILLTNGGGMTEKKRIDFINMTLQLTETPIHEDQLIQAHTPMKTLIPHHKRVLICGGPKDDVREVAEDYGFHDVIRPVDLIRANPTIWPYHMFTDEQIEEWGRDPDSSKLDVDGTGCGENLPIDSVLCFNDSRAIGAELQVILDLLNSEDGILGTRRTYKSGKPSIPIVFSNNDFLWSNEYKQPRFAMGALKIAVLTIYEKINGQKLEQLTLGKPEKVCYDYAHHILIDWRKVMLGEKQPGNLCLPQLNDPPINTPFKKVYMVGDNPESDITGGNNYNWGTILVRTGVYQEGDFERNPETSRPSLGIFPNVKEGVMAALKLNGLA</sequence>
<protein>
    <recommendedName>
        <fullName evidence="3">HAD-superfamily hydrolase</fullName>
    </recommendedName>
</protein>
<dbReference type="GO" id="GO:0005739">
    <property type="term" value="C:mitochondrion"/>
    <property type="evidence" value="ECO:0007669"/>
    <property type="project" value="TreeGrafter"/>
</dbReference>
<dbReference type="Proteomes" id="UP000186136">
    <property type="component" value="Unassembled WGS sequence"/>
</dbReference>
<comment type="caution">
    <text evidence="1">The sequence shown here is derived from an EMBL/GenBank/DDBJ whole genome shotgun (WGS) entry which is preliminary data.</text>
</comment>
<dbReference type="SUPFAM" id="SSF56784">
    <property type="entry name" value="HAD-like"/>
    <property type="match status" value="1"/>
</dbReference>
<dbReference type="InterPro" id="IPR050324">
    <property type="entry name" value="CDP-alcohol_PTase-I"/>
</dbReference>
<dbReference type="AlphaFoldDB" id="A0A1Q2YJZ8"/>
<keyword evidence="2" id="KW-1185">Reference proteome</keyword>
<dbReference type="Pfam" id="PF13344">
    <property type="entry name" value="Hydrolase_6"/>
    <property type="match status" value="1"/>
</dbReference>
<dbReference type="InterPro" id="IPR006353">
    <property type="entry name" value="HAD-SF_hydro_IIA_CECR5"/>
</dbReference>
<evidence type="ECO:0000313" key="2">
    <source>
        <dbReference type="Proteomes" id="UP000186136"/>
    </source>
</evidence>
<dbReference type="Pfam" id="PF13242">
    <property type="entry name" value="Hydrolase_like"/>
    <property type="match status" value="1"/>
</dbReference>
<dbReference type="PANTHER" id="PTHR14269">
    <property type="entry name" value="CDP-DIACYLGLYCEROL--GLYCEROL-3-PHOSPHATE 3-PHOSPHATIDYLTRANSFERASE-RELATED"/>
    <property type="match status" value="1"/>
</dbReference>
<dbReference type="InterPro" id="IPR036412">
    <property type="entry name" value="HAD-like_sf"/>
</dbReference>